<evidence type="ECO:0000256" key="5">
    <source>
        <dbReference type="ARBA" id="ARBA00023172"/>
    </source>
</evidence>
<dbReference type="GO" id="GO:0006313">
    <property type="term" value="P:DNA transposition"/>
    <property type="evidence" value="ECO:0007669"/>
    <property type="project" value="InterPro"/>
</dbReference>
<dbReference type="GO" id="GO:0004803">
    <property type="term" value="F:transposase activity"/>
    <property type="evidence" value="ECO:0007669"/>
    <property type="project" value="InterPro"/>
</dbReference>
<feature type="region of interest" description="Disordered" evidence="6">
    <location>
        <begin position="161"/>
        <end position="201"/>
    </location>
</feature>
<dbReference type="Proteomes" id="UP000294215">
    <property type="component" value="Unassembled WGS sequence"/>
</dbReference>
<accession>A0AB38I200</accession>
<dbReference type="NCBIfam" id="NF033581">
    <property type="entry name" value="transpos_IS5_4"/>
    <property type="match status" value="1"/>
</dbReference>
<comment type="function">
    <text evidence="1">Involved in the transposition of the insertion sequence IS5.</text>
</comment>
<dbReference type="InterPro" id="IPR008490">
    <property type="entry name" value="Transposase_InsH_N"/>
</dbReference>
<evidence type="ECO:0000313" key="11">
    <source>
        <dbReference type="Proteomes" id="UP000294215"/>
    </source>
</evidence>
<feature type="domain" description="Transposase InsH N-terminal" evidence="8">
    <location>
        <begin position="16"/>
        <end position="114"/>
    </location>
</feature>
<dbReference type="InterPro" id="IPR002559">
    <property type="entry name" value="Transposase_11"/>
</dbReference>
<comment type="caution">
    <text evidence="10">The sequence shown here is derived from an EMBL/GenBank/DDBJ whole genome shotgun (WGS) entry which is preliminary data.</text>
</comment>
<protein>
    <submittedName>
        <fullName evidence="10">IS5 family transposase</fullName>
    </submittedName>
</protein>
<evidence type="ECO:0000256" key="1">
    <source>
        <dbReference type="ARBA" id="ARBA00003544"/>
    </source>
</evidence>
<dbReference type="AlphaFoldDB" id="A0AB38I200"/>
<evidence type="ECO:0000256" key="3">
    <source>
        <dbReference type="ARBA" id="ARBA00022578"/>
    </source>
</evidence>
<evidence type="ECO:0000256" key="6">
    <source>
        <dbReference type="SAM" id="MobiDB-lite"/>
    </source>
</evidence>
<dbReference type="GO" id="GO:0003677">
    <property type="term" value="F:DNA binding"/>
    <property type="evidence" value="ECO:0007669"/>
    <property type="project" value="UniProtKB-KW"/>
</dbReference>
<gene>
    <name evidence="10" type="ORF">ELH40_07085</name>
    <name evidence="9" type="ORF">ELH40_39005</name>
</gene>
<dbReference type="RefSeq" id="WP_130817232.1">
    <property type="nucleotide sequence ID" value="NZ_SIMR01000001.1"/>
</dbReference>
<proteinExistence type="inferred from homology"/>
<dbReference type="EMBL" id="SIMR01000013">
    <property type="protein sequence ID" value="TBC01336.1"/>
    <property type="molecule type" value="Genomic_DNA"/>
</dbReference>
<dbReference type="PANTHER" id="PTHR35604:SF2">
    <property type="entry name" value="TRANSPOSASE INSH FOR INSERTION SEQUENCE ELEMENT IS5A-RELATED"/>
    <property type="match status" value="1"/>
</dbReference>
<dbReference type="EMBL" id="SIMR01000001">
    <property type="protein sequence ID" value="TBC14723.1"/>
    <property type="molecule type" value="Genomic_DNA"/>
</dbReference>
<keyword evidence="4" id="KW-0238">DNA-binding</keyword>
<evidence type="ECO:0000259" key="8">
    <source>
        <dbReference type="Pfam" id="PF05598"/>
    </source>
</evidence>
<dbReference type="InterPro" id="IPR047959">
    <property type="entry name" value="Transpos_IS5"/>
</dbReference>
<name>A0AB38I200_9HYPH</name>
<keyword evidence="5" id="KW-0233">DNA recombination</keyword>
<organism evidence="10 11">
    <name type="scientific">Rhizobium ruizarguesonis</name>
    <dbReference type="NCBI Taxonomy" id="2081791"/>
    <lineage>
        <taxon>Bacteria</taxon>
        <taxon>Pseudomonadati</taxon>
        <taxon>Pseudomonadota</taxon>
        <taxon>Alphaproteobacteria</taxon>
        <taxon>Hyphomicrobiales</taxon>
        <taxon>Rhizobiaceae</taxon>
        <taxon>Rhizobium/Agrobacterium group</taxon>
        <taxon>Rhizobium</taxon>
    </lineage>
</organism>
<evidence type="ECO:0000256" key="4">
    <source>
        <dbReference type="ARBA" id="ARBA00023125"/>
    </source>
</evidence>
<dbReference type="Pfam" id="PF05598">
    <property type="entry name" value="DUF772"/>
    <property type="match status" value="1"/>
</dbReference>
<evidence type="ECO:0000259" key="7">
    <source>
        <dbReference type="Pfam" id="PF01609"/>
    </source>
</evidence>
<dbReference type="Pfam" id="PF01609">
    <property type="entry name" value="DDE_Tnp_1"/>
    <property type="match status" value="1"/>
</dbReference>
<evidence type="ECO:0000313" key="9">
    <source>
        <dbReference type="EMBL" id="TBC01336.1"/>
    </source>
</evidence>
<evidence type="ECO:0000313" key="10">
    <source>
        <dbReference type="EMBL" id="TBC14723.1"/>
    </source>
</evidence>
<comment type="similarity">
    <text evidence="2">Belongs to the transposase 11 family.</text>
</comment>
<reference evidence="10 11" key="1">
    <citation type="submission" date="2019-02" db="EMBL/GenBank/DDBJ databases">
        <title>The genomic architecture of introgression among sibling species of bacteria.</title>
        <authorList>
            <person name="Cavassim M.I.A."/>
            <person name="Moeskjaer S."/>
            <person name="Moslemi C."/>
            <person name="Fields B."/>
            <person name="Bachmann A."/>
            <person name="Vilhjalmsson B."/>
            <person name="Schierup M.H."/>
            <person name="Young J.P.W."/>
            <person name="Andersen S.U."/>
        </authorList>
    </citation>
    <scope>NUCLEOTIDE SEQUENCE [LARGE SCALE GENOMIC DNA]</scope>
    <source>
        <strain evidence="10 11">SM92</strain>
    </source>
</reference>
<sequence length="376" mass="41027">MRGEDERTGSLFSYVDLEARVPAGHPLRAMRGLVNASLAALDESFDGLYAKTGRPSIAPERLLRAVLLQMLYSIRSERQLMDRLEFDLLFRWFVGLGIDDAVWHPTVFTHNRDRVLTTEVAQGFLSALLAQPAVKKLLSAEHFSVDGTMLKAFASMKSFRAKDGSGGDDGEPPEGGRNVERDFRKEKRSNETHASTTDPDARLYRKSKGQESRLAYLGHALMENRNGLVVDGAVTHATGTGERKAATKLSEGLGEGVTLGADKAYDVEVFVEELKARKIVPHVAINGTVSKTGKVRKTAVPPDVAQSAGYAISLRCRKRIEEVFGWVKTTAGLAQLKVRGLDKVEAAFTFALAAYNIIRLPKLIGSTGQVCLVGGK</sequence>
<evidence type="ECO:0000256" key="2">
    <source>
        <dbReference type="ARBA" id="ARBA00010075"/>
    </source>
</evidence>
<feature type="compositionally biased region" description="Basic and acidic residues" evidence="6">
    <location>
        <begin position="177"/>
        <end position="191"/>
    </location>
</feature>
<dbReference type="PANTHER" id="PTHR35604">
    <property type="entry name" value="TRANSPOSASE INSH FOR INSERTION SEQUENCE ELEMENT IS5A-RELATED"/>
    <property type="match status" value="1"/>
</dbReference>
<keyword evidence="3" id="KW-0815">Transposition</keyword>
<feature type="domain" description="Transposase IS4-like" evidence="7">
    <location>
        <begin position="193"/>
        <end position="357"/>
    </location>
</feature>